<accession>A0A9N9FPR3</accession>
<evidence type="ECO:0000259" key="3">
    <source>
        <dbReference type="PROSITE" id="PS51228"/>
    </source>
</evidence>
<proteinExistence type="inferred from homology"/>
<dbReference type="InterPro" id="IPR035984">
    <property type="entry name" value="Acyl-CoA-binding_sf"/>
</dbReference>
<dbReference type="InterPro" id="IPR000582">
    <property type="entry name" value="Acyl-CoA-binding_protein"/>
</dbReference>
<comment type="similarity">
    <text evidence="1">Belongs to the ACBP family.</text>
</comment>
<keyword evidence="2" id="KW-0446">Lipid-binding</keyword>
<dbReference type="Proteomes" id="UP000789342">
    <property type="component" value="Unassembled WGS sequence"/>
</dbReference>
<dbReference type="GO" id="GO:0000062">
    <property type="term" value="F:fatty-acyl-CoA binding"/>
    <property type="evidence" value="ECO:0007669"/>
    <property type="project" value="InterPro"/>
</dbReference>
<reference evidence="4" key="1">
    <citation type="submission" date="2021-06" db="EMBL/GenBank/DDBJ databases">
        <authorList>
            <person name="Kallberg Y."/>
            <person name="Tangrot J."/>
            <person name="Rosling A."/>
        </authorList>
    </citation>
    <scope>NUCLEOTIDE SEQUENCE</scope>
    <source>
        <strain evidence="4">CL551</strain>
    </source>
</reference>
<dbReference type="GO" id="GO:0006631">
    <property type="term" value="P:fatty acid metabolic process"/>
    <property type="evidence" value="ECO:0007669"/>
    <property type="project" value="TreeGrafter"/>
</dbReference>
<feature type="domain" description="ACB" evidence="3">
    <location>
        <begin position="1"/>
        <end position="92"/>
    </location>
</feature>
<dbReference type="Pfam" id="PF00887">
    <property type="entry name" value="ACBP"/>
    <property type="match status" value="1"/>
</dbReference>
<evidence type="ECO:0000313" key="4">
    <source>
        <dbReference type="EMBL" id="CAG8551409.1"/>
    </source>
</evidence>
<dbReference type="PRINTS" id="PR00689">
    <property type="entry name" value="ACOABINDINGP"/>
</dbReference>
<sequence length="92" mass="10297">MAEHSFEDAANEFRSIVGKKNDEVSNEDKLTAYGWYKQATEGDNPKGPSGMFSFGAESAKSDAWCKNKGVSKEEAKKEYIKFVYEVAIPKYS</sequence>
<dbReference type="InterPro" id="IPR014352">
    <property type="entry name" value="FERM/acyl-CoA-bd_prot_sf"/>
</dbReference>
<protein>
    <submittedName>
        <fullName evidence="4">704_t:CDS:1</fullName>
    </submittedName>
</protein>
<dbReference type="PANTHER" id="PTHR23310">
    <property type="entry name" value="ACYL-COA-BINDING PROTEIN, ACBP"/>
    <property type="match status" value="1"/>
</dbReference>
<evidence type="ECO:0000256" key="1">
    <source>
        <dbReference type="ARBA" id="ARBA00005567"/>
    </source>
</evidence>
<keyword evidence="5" id="KW-1185">Reference proteome</keyword>
<comment type="caution">
    <text evidence="4">The sequence shown here is derived from an EMBL/GenBank/DDBJ whole genome shotgun (WGS) entry which is preliminary data.</text>
</comment>
<dbReference type="Gene3D" id="1.20.80.10">
    <property type="match status" value="1"/>
</dbReference>
<dbReference type="PANTHER" id="PTHR23310:SF62">
    <property type="entry name" value="ACYL-COA BINDING PROTEIN 1, ISOFORM A"/>
    <property type="match status" value="1"/>
</dbReference>
<gene>
    <name evidence="4" type="ORF">AMORRO_LOCUS5591</name>
</gene>
<dbReference type="OrthoDB" id="346910at2759"/>
<evidence type="ECO:0000313" key="5">
    <source>
        <dbReference type="Proteomes" id="UP000789342"/>
    </source>
</evidence>
<dbReference type="EMBL" id="CAJVPV010003420">
    <property type="protein sequence ID" value="CAG8551409.1"/>
    <property type="molecule type" value="Genomic_DNA"/>
</dbReference>
<name>A0A9N9FPR3_9GLOM</name>
<dbReference type="SUPFAM" id="SSF47027">
    <property type="entry name" value="Acyl-CoA binding protein"/>
    <property type="match status" value="1"/>
</dbReference>
<organism evidence="4 5">
    <name type="scientific">Acaulospora morrowiae</name>
    <dbReference type="NCBI Taxonomy" id="94023"/>
    <lineage>
        <taxon>Eukaryota</taxon>
        <taxon>Fungi</taxon>
        <taxon>Fungi incertae sedis</taxon>
        <taxon>Mucoromycota</taxon>
        <taxon>Glomeromycotina</taxon>
        <taxon>Glomeromycetes</taxon>
        <taxon>Diversisporales</taxon>
        <taxon>Acaulosporaceae</taxon>
        <taxon>Acaulospora</taxon>
    </lineage>
</organism>
<dbReference type="PROSITE" id="PS51228">
    <property type="entry name" value="ACB_2"/>
    <property type="match status" value="1"/>
</dbReference>
<dbReference type="AlphaFoldDB" id="A0A9N9FPR3"/>
<evidence type="ECO:0000256" key="2">
    <source>
        <dbReference type="ARBA" id="ARBA00023121"/>
    </source>
</evidence>